<evidence type="ECO:0000313" key="1">
    <source>
        <dbReference type="EMBL" id="MBB6564771.1"/>
    </source>
</evidence>
<evidence type="ECO:0000313" key="3">
    <source>
        <dbReference type="Proteomes" id="UP000534306"/>
    </source>
</evidence>
<dbReference type="EMBL" id="JABJRC010000004">
    <property type="protein sequence ID" value="NOL42472.1"/>
    <property type="molecule type" value="Genomic_DNA"/>
</dbReference>
<accession>A0A7Y4L197</accession>
<name>A0A7Y4L197_9ACTN</name>
<reference evidence="2 3" key="1">
    <citation type="submission" date="2020-05" db="EMBL/GenBank/DDBJ databases">
        <title>Genome sequence of Kribbella sandramycini ATCC 39419.</title>
        <authorList>
            <person name="Maclea K.S."/>
            <person name="Fair J.L."/>
        </authorList>
    </citation>
    <scope>NUCLEOTIDE SEQUENCE [LARGE SCALE GENOMIC DNA]</scope>
    <source>
        <strain evidence="2 3">ATCC 39419</strain>
    </source>
</reference>
<reference evidence="1 4" key="2">
    <citation type="submission" date="2020-08" db="EMBL/GenBank/DDBJ databases">
        <title>Sequencing the genomes of 1000 actinobacteria strains.</title>
        <authorList>
            <person name="Klenk H.-P."/>
        </authorList>
    </citation>
    <scope>NUCLEOTIDE SEQUENCE [LARGE SCALE GENOMIC DNA]</scope>
    <source>
        <strain evidence="1 4">DSM 15626</strain>
    </source>
</reference>
<dbReference type="RefSeq" id="WP_171674952.1">
    <property type="nucleotide sequence ID" value="NZ_BAAAGT010000006.1"/>
</dbReference>
<protein>
    <submittedName>
        <fullName evidence="2">Uncharacterized protein</fullName>
    </submittedName>
</protein>
<dbReference type="EMBL" id="JACHKF010000001">
    <property type="protein sequence ID" value="MBB6564771.1"/>
    <property type="molecule type" value="Genomic_DNA"/>
</dbReference>
<evidence type="ECO:0000313" key="4">
    <source>
        <dbReference type="Proteomes" id="UP000553957"/>
    </source>
</evidence>
<gene>
    <name evidence="1" type="ORF">HNR71_000408</name>
    <name evidence="2" type="ORF">HPO96_19685</name>
</gene>
<organism evidence="2 3">
    <name type="scientific">Kribbella sandramycini</name>
    <dbReference type="NCBI Taxonomy" id="60450"/>
    <lineage>
        <taxon>Bacteria</taxon>
        <taxon>Bacillati</taxon>
        <taxon>Actinomycetota</taxon>
        <taxon>Actinomycetes</taxon>
        <taxon>Propionibacteriales</taxon>
        <taxon>Kribbellaceae</taxon>
        <taxon>Kribbella</taxon>
    </lineage>
</organism>
<dbReference type="Proteomes" id="UP000553957">
    <property type="component" value="Unassembled WGS sequence"/>
</dbReference>
<keyword evidence="3" id="KW-1185">Reference proteome</keyword>
<sequence length="81" mass="9410">MTGPLRLTVVQLRGDDRWNSVAVIDGRDYPDRESYDRVVHAAFELLDDLDIPAQLETELIRADEPPSRLPSWADYVTQQRW</sequence>
<dbReference type="Proteomes" id="UP000534306">
    <property type="component" value="Unassembled WGS sequence"/>
</dbReference>
<evidence type="ECO:0000313" key="2">
    <source>
        <dbReference type="EMBL" id="NOL42472.1"/>
    </source>
</evidence>
<proteinExistence type="predicted"/>
<dbReference type="AlphaFoldDB" id="A0A7Y4L197"/>
<comment type="caution">
    <text evidence="2">The sequence shown here is derived from an EMBL/GenBank/DDBJ whole genome shotgun (WGS) entry which is preliminary data.</text>
</comment>